<dbReference type="Proteomes" id="UP000829354">
    <property type="component" value="Chromosome V"/>
</dbReference>
<feature type="compositionally biased region" description="Basic residues" evidence="5">
    <location>
        <begin position="427"/>
        <end position="443"/>
    </location>
</feature>
<name>A0AAE9JKR2_CAEBR</name>
<keyword evidence="10" id="KW-1185">Reference proteome</keyword>
<gene>
    <name evidence="7" type="ORF">L3Y34_006467</name>
    <name evidence="8" type="ORF">L5515_006276</name>
</gene>
<reference evidence="8 10" key="2">
    <citation type="submission" date="2022-04" db="EMBL/GenBank/DDBJ databases">
        <title>Chromosome-level reference genomes for two strains of Caenorhabditis briggsae: an improved platform for comparative genomics.</title>
        <authorList>
            <person name="Stevens L."/>
            <person name="Andersen E."/>
        </authorList>
    </citation>
    <scope>NUCLEOTIDE SEQUENCE [LARGE SCALE GENOMIC DNA]</scope>
    <source>
        <strain evidence="8">VX34</strain>
        <tissue evidence="8">Whole-organism</tissue>
    </source>
</reference>
<dbReference type="Pfam" id="PF05182">
    <property type="entry name" value="Fip1"/>
    <property type="match status" value="1"/>
</dbReference>
<comment type="similarity">
    <text evidence="2">Belongs to the FIP1 family.</text>
</comment>
<comment type="subcellular location">
    <subcellularLocation>
        <location evidence="1">Nucleus</location>
    </subcellularLocation>
</comment>
<protein>
    <recommendedName>
        <fullName evidence="6">Pre-mRNA polyadenylation factor Fip1 domain-containing protein</fullName>
    </recommendedName>
</protein>
<evidence type="ECO:0000313" key="8">
    <source>
        <dbReference type="EMBL" id="UMM32514.1"/>
    </source>
</evidence>
<accession>A0AAE9JKR2</accession>
<feature type="region of interest" description="Disordered" evidence="5">
    <location>
        <begin position="296"/>
        <end position="321"/>
    </location>
</feature>
<dbReference type="Proteomes" id="UP000827892">
    <property type="component" value="Chromosome V"/>
</dbReference>
<feature type="compositionally biased region" description="Low complexity" evidence="5">
    <location>
        <begin position="296"/>
        <end position="305"/>
    </location>
</feature>
<keyword evidence="4" id="KW-0539">Nucleus</keyword>
<feature type="compositionally biased region" description="Acidic residues" evidence="5">
    <location>
        <begin position="79"/>
        <end position="98"/>
    </location>
</feature>
<evidence type="ECO:0000256" key="2">
    <source>
        <dbReference type="ARBA" id="ARBA00007459"/>
    </source>
</evidence>
<reference evidence="7 9" key="1">
    <citation type="submission" date="2022-02" db="EMBL/GenBank/DDBJ databases">
        <title>Chromosome-level reference genomes for two strains of Caenorhabditis briggsae: an improved platform for comparative genomics.</title>
        <authorList>
            <person name="Stevens L."/>
            <person name="Andersen E.C."/>
        </authorList>
    </citation>
    <scope>NUCLEOTIDE SEQUENCE [LARGE SCALE GENOMIC DNA]</scope>
    <source>
        <strain evidence="7">QX1410_ONT</strain>
        <tissue evidence="7">Whole-organism</tissue>
    </source>
</reference>
<evidence type="ECO:0000256" key="5">
    <source>
        <dbReference type="SAM" id="MobiDB-lite"/>
    </source>
</evidence>
<evidence type="ECO:0000313" key="9">
    <source>
        <dbReference type="Proteomes" id="UP000827892"/>
    </source>
</evidence>
<feature type="compositionally biased region" description="Gly residues" evidence="5">
    <location>
        <begin position="369"/>
        <end position="387"/>
    </location>
</feature>
<dbReference type="EMBL" id="CP092624">
    <property type="protein sequence ID" value="UMM32514.1"/>
    <property type="molecule type" value="Genomic_DNA"/>
</dbReference>
<evidence type="ECO:0000313" key="7">
    <source>
        <dbReference type="EMBL" id="ULT86766.1"/>
    </source>
</evidence>
<feature type="region of interest" description="Disordered" evidence="5">
    <location>
        <begin position="333"/>
        <end position="504"/>
    </location>
</feature>
<evidence type="ECO:0000313" key="10">
    <source>
        <dbReference type="Proteomes" id="UP000829354"/>
    </source>
</evidence>
<feature type="compositionally biased region" description="Pro residues" evidence="5">
    <location>
        <begin position="348"/>
        <end position="360"/>
    </location>
</feature>
<dbReference type="PANTHER" id="PTHR13484">
    <property type="entry name" value="FIP1-LIKE 1 PROTEIN"/>
    <property type="match status" value="1"/>
</dbReference>
<dbReference type="EMBL" id="CP090895">
    <property type="protein sequence ID" value="ULT86766.1"/>
    <property type="molecule type" value="Genomic_DNA"/>
</dbReference>
<dbReference type="PANTHER" id="PTHR13484:SF0">
    <property type="entry name" value="PRE-MRNA 3'-END-PROCESSING FACTOR FIP1"/>
    <property type="match status" value="1"/>
</dbReference>
<dbReference type="InterPro" id="IPR051187">
    <property type="entry name" value="Pre-mRNA_3'-end_processing_reg"/>
</dbReference>
<organism evidence="8 10">
    <name type="scientific">Caenorhabditis briggsae</name>
    <dbReference type="NCBI Taxonomy" id="6238"/>
    <lineage>
        <taxon>Eukaryota</taxon>
        <taxon>Metazoa</taxon>
        <taxon>Ecdysozoa</taxon>
        <taxon>Nematoda</taxon>
        <taxon>Chromadorea</taxon>
        <taxon>Rhabditida</taxon>
        <taxon>Rhabditina</taxon>
        <taxon>Rhabditomorpha</taxon>
        <taxon>Rhabditoidea</taxon>
        <taxon>Rhabditidae</taxon>
        <taxon>Peloderinae</taxon>
        <taxon>Caenorhabditis</taxon>
    </lineage>
</organism>
<dbReference type="AlphaFoldDB" id="A0AAE9JKR2"/>
<dbReference type="InterPro" id="IPR007854">
    <property type="entry name" value="Fip1_dom"/>
</dbReference>
<evidence type="ECO:0000256" key="1">
    <source>
        <dbReference type="ARBA" id="ARBA00004123"/>
    </source>
</evidence>
<keyword evidence="3" id="KW-0507">mRNA processing</keyword>
<dbReference type="GO" id="GO:0006397">
    <property type="term" value="P:mRNA processing"/>
    <property type="evidence" value="ECO:0007669"/>
    <property type="project" value="UniProtKB-KW"/>
</dbReference>
<feature type="domain" description="Pre-mRNA polyadenylation factor Fip1" evidence="6">
    <location>
        <begin position="136"/>
        <end position="178"/>
    </location>
</feature>
<feature type="compositionally biased region" description="Basic and acidic residues" evidence="5">
    <location>
        <begin position="444"/>
        <end position="485"/>
    </location>
</feature>
<feature type="compositionally biased region" description="Basic and acidic residues" evidence="5">
    <location>
        <begin position="408"/>
        <end position="426"/>
    </location>
</feature>
<feature type="compositionally biased region" description="Basic residues" evidence="5">
    <location>
        <begin position="398"/>
        <end position="407"/>
    </location>
</feature>
<feature type="compositionally biased region" description="Polar residues" evidence="5">
    <location>
        <begin position="491"/>
        <end position="504"/>
    </location>
</feature>
<proteinExistence type="inferred from homology"/>
<evidence type="ECO:0000256" key="3">
    <source>
        <dbReference type="ARBA" id="ARBA00022664"/>
    </source>
</evidence>
<dbReference type="GO" id="GO:0005634">
    <property type="term" value="C:nucleus"/>
    <property type="evidence" value="ECO:0007669"/>
    <property type="project" value="UniProtKB-SubCell"/>
</dbReference>
<feature type="compositionally biased region" description="Acidic residues" evidence="5">
    <location>
        <begin position="59"/>
        <end position="69"/>
    </location>
</feature>
<evidence type="ECO:0000256" key="4">
    <source>
        <dbReference type="ARBA" id="ARBA00023242"/>
    </source>
</evidence>
<feature type="compositionally biased region" description="Acidic residues" evidence="5">
    <location>
        <begin position="12"/>
        <end position="52"/>
    </location>
</feature>
<evidence type="ECO:0000259" key="6">
    <source>
        <dbReference type="Pfam" id="PF05182"/>
    </source>
</evidence>
<sequence length="504" mass="55626">MEDVDNGVVVDLTDDNEVEADTAQDDVDSENLYGDEDPEASQQNGEEEEEGAPENPINLDDEDEVEAVENAENGAEKDNEGEEEENPFADDDDSDEDGGGVQVTIRKIEPTEKPAARQGKLDLDTTAMINDKPIYDLDLATMEDRPWRKPGADITDYFNYGFTEETWNLYCERQKKLRAEFAGNQQQANTALFSAIKISNPLANPVINPSSSVVKVLTDNGGRFKQPQQPPAPSPIQNEQVIRTVISGNPQSAPSLMDFTRPPPGMSLPPPTTGFPAPVSTAPTVSEPIFTDAPPGVDGDLPPGVESAAPPPSFGGGLDLNLGLPPMGFNPNMPPPGMPPMGMMSTSMPPPGFSMPPPGFPSQHSRAGFGPGPVGGQSSRGGLGSFGGMEDDDDERRLRRKRSRSRSPRRDDRRDRDSRRRGDDRTSRRHRSRSTSGDRRRRRDDRDREKRRDRRDDDDRKKRSRREDEDDRRSEKKRDTRSRTTEDDEPTGTTANEESSPVAD</sequence>
<feature type="region of interest" description="Disordered" evidence="5">
    <location>
        <begin position="1"/>
        <end position="100"/>
    </location>
</feature>